<dbReference type="PANTHER" id="PTHR11472:SF47">
    <property type="entry name" value="FANCONI ANEMIA GROUP J PROTEIN"/>
    <property type="match status" value="1"/>
</dbReference>
<protein>
    <recommendedName>
        <fullName evidence="5">Helicase ATP-binding domain-containing protein</fullName>
    </recommendedName>
</protein>
<dbReference type="GO" id="GO:1990918">
    <property type="term" value="P:double-strand break repair involved in meiotic recombination"/>
    <property type="evidence" value="ECO:0007669"/>
    <property type="project" value="TreeGrafter"/>
</dbReference>
<evidence type="ECO:0000256" key="4">
    <source>
        <dbReference type="SAM" id="MobiDB-lite"/>
    </source>
</evidence>
<evidence type="ECO:0000256" key="2">
    <source>
        <dbReference type="ARBA" id="ARBA00022801"/>
    </source>
</evidence>
<dbReference type="GO" id="GO:0006289">
    <property type="term" value="P:nucleotide-excision repair"/>
    <property type="evidence" value="ECO:0007669"/>
    <property type="project" value="TreeGrafter"/>
</dbReference>
<evidence type="ECO:0000259" key="5">
    <source>
        <dbReference type="PROSITE" id="PS51193"/>
    </source>
</evidence>
<dbReference type="InterPro" id="IPR027417">
    <property type="entry name" value="P-loop_NTPase"/>
</dbReference>
<sequence length="375" mass="41730">MSDHAICSEEQPIKQICKDEKSSTDVIKDKKFVDLNWCTPSTSIISPKKDLRPNPSLSLKSLLHVTLEPEVNIKSMHMINGIQVIFPGRPYPSQIAIMSKVIEGLKKMKNCILDSPTGSGKSLAILCSTLAWQHHEKENSNKLLSYGEEVQDDTNKVNYSLNEMCNDYKKVGNDPNEIHHDLVGVADDSVGVSYALDEVPYVDEDDDFEHPVSKKVCQEKAKKNSKPMATVPNEFQPSKVKKSFKSCGQQLPVEKNFTKAEEILQDIETKSASVPSANLYSFLAGTWPLVVDGVEAEVFDDGCRYTGALDQLEVVMIRKAWSMVIGSEESHQRQPLTYSSRRKQLSYTLSSAAQSAHSVASTIEPTPLPFHPSKE</sequence>
<dbReference type="GO" id="GO:0005634">
    <property type="term" value="C:nucleus"/>
    <property type="evidence" value="ECO:0007669"/>
    <property type="project" value="TreeGrafter"/>
</dbReference>
<dbReference type="PROSITE" id="PS51193">
    <property type="entry name" value="HELICASE_ATP_BIND_2"/>
    <property type="match status" value="1"/>
</dbReference>
<dbReference type="GO" id="GO:0005524">
    <property type="term" value="F:ATP binding"/>
    <property type="evidence" value="ECO:0007669"/>
    <property type="project" value="UniProtKB-KW"/>
</dbReference>
<dbReference type="InterPro" id="IPR014013">
    <property type="entry name" value="Helic_SF1/SF2_ATP-bd_DinG/Rad3"/>
</dbReference>
<dbReference type="Gene3D" id="3.40.50.300">
    <property type="entry name" value="P-loop containing nucleotide triphosphate hydrolases"/>
    <property type="match status" value="1"/>
</dbReference>
<reference evidence="6" key="1">
    <citation type="submission" date="2020-11" db="EMBL/GenBank/DDBJ databases">
        <authorList>
            <person name="Tran Van P."/>
        </authorList>
    </citation>
    <scope>NUCLEOTIDE SEQUENCE</scope>
</reference>
<dbReference type="AlphaFoldDB" id="A0A7R9F7R2"/>
<gene>
    <name evidence="6" type="ORF">TBIB3V08_LOCUS9765</name>
</gene>
<dbReference type="GO" id="GO:0003678">
    <property type="term" value="F:DNA helicase activity"/>
    <property type="evidence" value="ECO:0007669"/>
    <property type="project" value="TreeGrafter"/>
</dbReference>
<accession>A0A7R9F7R2</accession>
<keyword evidence="2" id="KW-0378">Hydrolase</keyword>
<dbReference type="PANTHER" id="PTHR11472">
    <property type="entry name" value="DNA REPAIR DEAD HELICASE RAD3/XP-D SUBFAMILY MEMBER"/>
    <property type="match status" value="1"/>
</dbReference>
<dbReference type="GO" id="GO:0016787">
    <property type="term" value="F:hydrolase activity"/>
    <property type="evidence" value="ECO:0007669"/>
    <property type="project" value="UniProtKB-KW"/>
</dbReference>
<dbReference type="EMBL" id="OD568900">
    <property type="protein sequence ID" value="CAD7447451.1"/>
    <property type="molecule type" value="Genomic_DNA"/>
</dbReference>
<name>A0A7R9F7R2_9NEOP</name>
<proteinExistence type="predicted"/>
<dbReference type="SUPFAM" id="SSF52540">
    <property type="entry name" value="P-loop containing nucleoside triphosphate hydrolases"/>
    <property type="match status" value="1"/>
</dbReference>
<evidence type="ECO:0000256" key="3">
    <source>
        <dbReference type="ARBA" id="ARBA00022840"/>
    </source>
</evidence>
<organism evidence="6">
    <name type="scientific">Timema bartmani</name>
    <dbReference type="NCBI Taxonomy" id="61472"/>
    <lineage>
        <taxon>Eukaryota</taxon>
        <taxon>Metazoa</taxon>
        <taxon>Ecdysozoa</taxon>
        <taxon>Arthropoda</taxon>
        <taxon>Hexapoda</taxon>
        <taxon>Insecta</taxon>
        <taxon>Pterygota</taxon>
        <taxon>Neoptera</taxon>
        <taxon>Polyneoptera</taxon>
        <taxon>Phasmatodea</taxon>
        <taxon>Timematodea</taxon>
        <taxon>Timematoidea</taxon>
        <taxon>Timematidae</taxon>
        <taxon>Timema</taxon>
    </lineage>
</organism>
<feature type="region of interest" description="Disordered" evidence="4">
    <location>
        <begin position="355"/>
        <end position="375"/>
    </location>
</feature>
<feature type="domain" description="Helicase ATP-binding" evidence="5">
    <location>
        <begin position="80"/>
        <end position="375"/>
    </location>
</feature>
<evidence type="ECO:0000313" key="6">
    <source>
        <dbReference type="EMBL" id="CAD7447451.1"/>
    </source>
</evidence>
<evidence type="ECO:0000256" key="1">
    <source>
        <dbReference type="ARBA" id="ARBA00022741"/>
    </source>
</evidence>
<feature type="compositionally biased region" description="Pro residues" evidence="4">
    <location>
        <begin position="366"/>
        <end position="375"/>
    </location>
</feature>
<keyword evidence="3" id="KW-0067">ATP-binding</keyword>
<keyword evidence="1" id="KW-0547">Nucleotide-binding</keyword>
<dbReference type="InterPro" id="IPR045028">
    <property type="entry name" value="DinG/Rad3-like"/>
</dbReference>